<dbReference type="CDD" id="cd06262">
    <property type="entry name" value="metallo-hydrolase-like_MBL-fold"/>
    <property type="match status" value="1"/>
</dbReference>
<dbReference type="STRING" id="1220583.GOACH_27_00310"/>
<evidence type="ECO:0000259" key="2">
    <source>
        <dbReference type="SMART" id="SM00849"/>
    </source>
</evidence>
<dbReference type="SMART" id="SM00849">
    <property type="entry name" value="Lactamase_B"/>
    <property type="match status" value="1"/>
</dbReference>
<dbReference type="Pfam" id="PF00753">
    <property type="entry name" value="Lactamase_B"/>
    <property type="match status" value="1"/>
</dbReference>
<dbReference type="InterPro" id="IPR036866">
    <property type="entry name" value="RibonucZ/Hydroxyglut_hydro"/>
</dbReference>
<gene>
    <name evidence="3" type="ORF">GOACH_27_00310</name>
</gene>
<dbReference type="PANTHER" id="PTHR46233:SF1">
    <property type="entry name" value="CONSERVED PROTEIN"/>
    <property type="match status" value="1"/>
</dbReference>
<dbReference type="SUPFAM" id="SSF56281">
    <property type="entry name" value="Metallo-hydrolase/oxidoreductase"/>
    <property type="match status" value="1"/>
</dbReference>
<dbReference type="eggNOG" id="COG0491">
    <property type="taxonomic scope" value="Bacteria"/>
</dbReference>
<feature type="region of interest" description="Disordered" evidence="1">
    <location>
        <begin position="1"/>
        <end position="20"/>
    </location>
</feature>
<evidence type="ECO:0000313" key="3">
    <source>
        <dbReference type="EMBL" id="GAC50646.1"/>
    </source>
</evidence>
<dbReference type="InterPro" id="IPR001279">
    <property type="entry name" value="Metallo-B-lactamas"/>
</dbReference>
<organism evidence="3 4">
    <name type="scientific">Gordonia aichiensis NBRC 108223</name>
    <dbReference type="NCBI Taxonomy" id="1220583"/>
    <lineage>
        <taxon>Bacteria</taxon>
        <taxon>Bacillati</taxon>
        <taxon>Actinomycetota</taxon>
        <taxon>Actinomycetes</taxon>
        <taxon>Mycobacteriales</taxon>
        <taxon>Gordoniaceae</taxon>
        <taxon>Gordonia</taxon>
    </lineage>
</organism>
<reference evidence="3 4" key="1">
    <citation type="submission" date="2012-12" db="EMBL/GenBank/DDBJ databases">
        <title>Whole genome shotgun sequence of Gordonia aichiensis NBRC 108223.</title>
        <authorList>
            <person name="Isaki-Nakamura S."/>
            <person name="Hosoyama A."/>
            <person name="Tsuchikane K."/>
            <person name="Ando Y."/>
            <person name="Baba S."/>
            <person name="Ohji S."/>
            <person name="Hamada M."/>
            <person name="Tamura T."/>
            <person name="Yamazoe A."/>
            <person name="Yamazaki S."/>
            <person name="Fujita N."/>
        </authorList>
    </citation>
    <scope>NUCLEOTIDE SEQUENCE [LARGE SCALE GENOMIC DNA]</scope>
    <source>
        <strain evidence="3 4">NBRC 108223</strain>
    </source>
</reference>
<accession>L7KQ62</accession>
<dbReference type="Proteomes" id="UP000010988">
    <property type="component" value="Unassembled WGS sequence"/>
</dbReference>
<dbReference type="RefSeq" id="WP_005178701.1">
    <property type="nucleotide sequence ID" value="NZ_BANR01000027.1"/>
</dbReference>
<evidence type="ECO:0000256" key="1">
    <source>
        <dbReference type="SAM" id="MobiDB-lite"/>
    </source>
</evidence>
<dbReference type="OrthoDB" id="2971563at2"/>
<dbReference type="AlphaFoldDB" id="L7KQ62"/>
<protein>
    <recommendedName>
        <fullName evidence="2">Metallo-beta-lactamase domain-containing protein</fullName>
    </recommendedName>
</protein>
<keyword evidence="4" id="KW-1185">Reference proteome</keyword>
<name>L7KQ62_9ACTN</name>
<comment type="caution">
    <text evidence="3">The sequence shown here is derived from an EMBL/GenBank/DDBJ whole genome shotgun (WGS) entry which is preliminary data.</text>
</comment>
<dbReference type="EMBL" id="BANR01000027">
    <property type="protein sequence ID" value="GAC50646.1"/>
    <property type="molecule type" value="Genomic_DNA"/>
</dbReference>
<dbReference type="PANTHER" id="PTHR46233">
    <property type="entry name" value="HYDROXYACYLGLUTATHIONE HYDROLASE GLOC"/>
    <property type="match status" value="1"/>
</dbReference>
<sequence>MTSSDLTITDDYTGDLSASGPQRRTLGNASIVKLSVGPMDNNVYIVTSTATGDQLIIDAANDAPTILALLDELPGEPRMIFTTHQHYDHWQALADVAKATGAPTAAGRVDAPELPVAPDILLDDGDVLTVGDLTFDAIHLVGHTPGSIALALTDPATGVVHLFTGDSLFPGGVGKTWAPGDFETLVDDVEAKLFERYADSTVVYPGHGKDTTIGTERPHLAEWRERGW</sequence>
<evidence type="ECO:0000313" key="4">
    <source>
        <dbReference type="Proteomes" id="UP000010988"/>
    </source>
</evidence>
<dbReference type="InterPro" id="IPR051453">
    <property type="entry name" value="MBL_Glyoxalase_II"/>
</dbReference>
<dbReference type="Gene3D" id="3.60.15.10">
    <property type="entry name" value="Ribonuclease Z/Hydroxyacylglutathione hydrolase-like"/>
    <property type="match status" value="1"/>
</dbReference>
<proteinExistence type="predicted"/>
<feature type="domain" description="Metallo-beta-lactamase" evidence="2">
    <location>
        <begin position="40"/>
        <end position="207"/>
    </location>
</feature>